<dbReference type="InterPro" id="IPR046335">
    <property type="entry name" value="LacI/GalR-like_sensor"/>
</dbReference>
<dbReference type="InterPro" id="IPR000843">
    <property type="entry name" value="HTH_LacI"/>
</dbReference>
<dbReference type="Gene3D" id="3.40.50.2300">
    <property type="match status" value="2"/>
</dbReference>
<evidence type="ECO:0000256" key="2">
    <source>
        <dbReference type="ARBA" id="ARBA00023015"/>
    </source>
</evidence>
<evidence type="ECO:0000256" key="1">
    <source>
        <dbReference type="ARBA" id="ARBA00022491"/>
    </source>
</evidence>
<dbReference type="Pfam" id="PF00356">
    <property type="entry name" value="LacI"/>
    <property type="match status" value="1"/>
</dbReference>
<sequence length="335" mass="37674">MVSMKDIALKCKVSVATVSKALNDHSDISQEKKLIIKETAKEMGYFPNSAARALKTNRTYNIGVLFVDDANSGLTHEYFARVLEGFKVEAEKNGYDITFINHRIGVRTMSYYEHCMYRGVDGVVIACVNFNHEEVLELINSDLPVVTIDHIFNNRIAVISDNVKGMHDLVEYVYQAGHRKIAYIHGADSSVTTDRLASFYRTLEELNVEVPDEYIREGAYHDSQKAEELTRELLQLKERPTCIFYPDDFACIGGINVIKGLGYRIPEDISVVGYDGLTISDVLEPKLTTLKQDTSRLGREAAIHLVNLIEKPRTALIERVVIAGKIQLGKSVKEI</sequence>
<protein>
    <submittedName>
        <fullName evidence="6">LacI family transcriptional regulator</fullName>
    </submittedName>
</protein>
<reference evidence="6 7" key="1">
    <citation type="submission" date="2016-11" db="EMBL/GenBank/DDBJ databases">
        <authorList>
            <person name="Jaros S."/>
            <person name="Januszkiewicz K."/>
            <person name="Wedrychowicz H."/>
        </authorList>
    </citation>
    <scope>NUCLEOTIDE SEQUENCE [LARGE SCALE GENOMIC DNA]</scope>
    <source>
        <strain evidence="6 7">DSM 15930</strain>
    </source>
</reference>
<dbReference type="EMBL" id="FRCP01000006">
    <property type="protein sequence ID" value="SHM08984.1"/>
    <property type="molecule type" value="Genomic_DNA"/>
</dbReference>
<dbReference type="RefSeq" id="WP_073282928.1">
    <property type="nucleotide sequence ID" value="NZ_FRCP01000006.1"/>
</dbReference>
<dbReference type="SUPFAM" id="SSF53822">
    <property type="entry name" value="Periplasmic binding protein-like I"/>
    <property type="match status" value="1"/>
</dbReference>
<dbReference type="GO" id="GO:0003700">
    <property type="term" value="F:DNA-binding transcription factor activity"/>
    <property type="evidence" value="ECO:0007669"/>
    <property type="project" value="TreeGrafter"/>
</dbReference>
<name>A0A1M7FY36_9FIRM</name>
<gene>
    <name evidence="6" type="ORF">SAMN02746066_00713</name>
</gene>
<dbReference type="SMART" id="SM00354">
    <property type="entry name" value="HTH_LACI"/>
    <property type="match status" value="1"/>
</dbReference>
<dbReference type="PANTHER" id="PTHR30146:SF148">
    <property type="entry name" value="HTH-TYPE TRANSCRIPTIONAL REPRESSOR PURR-RELATED"/>
    <property type="match status" value="1"/>
</dbReference>
<accession>A0A1M7FY36</accession>
<dbReference type="CDD" id="cd01392">
    <property type="entry name" value="HTH_LacI"/>
    <property type="match status" value="1"/>
</dbReference>
<keyword evidence="4" id="KW-0804">Transcription</keyword>
<dbReference type="Gene3D" id="1.10.260.40">
    <property type="entry name" value="lambda repressor-like DNA-binding domains"/>
    <property type="match status" value="1"/>
</dbReference>
<dbReference type="Pfam" id="PF13377">
    <property type="entry name" value="Peripla_BP_3"/>
    <property type="match status" value="1"/>
</dbReference>
<keyword evidence="3" id="KW-0238">DNA-binding</keyword>
<evidence type="ECO:0000259" key="5">
    <source>
        <dbReference type="PROSITE" id="PS50932"/>
    </source>
</evidence>
<dbReference type="InterPro" id="IPR010982">
    <property type="entry name" value="Lambda_DNA-bd_dom_sf"/>
</dbReference>
<keyword evidence="2" id="KW-0805">Transcription regulation</keyword>
<dbReference type="InterPro" id="IPR028082">
    <property type="entry name" value="Peripla_BP_I"/>
</dbReference>
<evidence type="ECO:0000256" key="3">
    <source>
        <dbReference type="ARBA" id="ARBA00023125"/>
    </source>
</evidence>
<evidence type="ECO:0000256" key="4">
    <source>
        <dbReference type="ARBA" id="ARBA00023163"/>
    </source>
</evidence>
<proteinExistence type="predicted"/>
<dbReference type="Proteomes" id="UP000184038">
    <property type="component" value="Unassembled WGS sequence"/>
</dbReference>
<feature type="domain" description="HTH lacI-type" evidence="5">
    <location>
        <begin position="2"/>
        <end position="56"/>
    </location>
</feature>
<evidence type="ECO:0000313" key="7">
    <source>
        <dbReference type="Proteomes" id="UP000184038"/>
    </source>
</evidence>
<evidence type="ECO:0000313" key="6">
    <source>
        <dbReference type="EMBL" id="SHM08984.1"/>
    </source>
</evidence>
<dbReference type="CDD" id="cd06267">
    <property type="entry name" value="PBP1_LacI_sugar_binding-like"/>
    <property type="match status" value="1"/>
</dbReference>
<keyword evidence="7" id="KW-1185">Reference proteome</keyword>
<organism evidence="6 7">
    <name type="scientific">Anaerosporobacter mobilis DSM 15930</name>
    <dbReference type="NCBI Taxonomy" id="1120996"/>
    <lineage>
        <taxon>Bacteria</taxon>
        <taxon>Bacillati</taxon>
        <taxon>Bacillota</taxon>
        <taxon>Clostridia</taxon>
        <taxon>Lachnospirales</taxon>
        <taxon>Lachnospiraceae</taxon>
        <taxon>Anaerosporobacter</taxon>
    </lineage>
</organism>
<dbReference type="OrthoDB" id="9789891at2"/>
<dbReference type="SUPFAM" id="SSF47413">
    <property type="entry name" value="lambda repressor-like DNA-binding domains"/>
    <property type="match status" value="1"/>
</dbReference>
<dbReference type="GO" id="GO:0000976">
    <property type="term" value="F:transcription cis-regulatory region binding"/>
    <property type="evidence" value="ECO:0007669"/>
    <property type="project" value="TreeGrafter"/>
</dbReference>
<dbReference type="STRING" id="1120996.SAMN02746066_00713"/>
<dbReference type="AlphaFoldDB" id="A0A1M7FY36"/>
<dbReference type="PANTHER" id="PTHR30146">
    <property type="entry name" value="LACI-RELATED TRANSCRIPTIONAL REPRESSOR"/>
    <property type="match status" value="1"/>
</dbReference>
<keyword evidence="1" id="KW-0678">Repressor</keyword>
<dbReference type="PROSITE" id="PS50932">
    <property type="entry name" value="HTH_LACI_2"/>
    <property type="match status" value="1"/>
</dbReference>